<reference evidence="1" key="1">
    <citation type="journal article" date="2018" name="Genome Biol.">
        <title>SKESA: strategic k-mer extension for scrupulous assemblies.</title>
        <authorList>
            <person name="Souvorov A."/>
            <person name="Agarwala R."/>
            <person name="Lipman D.J."/>
        </authorList>
    </citation>
    <scope>NUCLEOTIDE SEQUENCE</scope>
    <source>
        <strain evidence="1">BCW_3452</strain>
    </source>
</reference>
<dbReference type="Proteomes" id="UP000863257">
    <property type="component" value="Unassembled WGS sequence"/>
</dbReference>
<dbReference type="AlphaFoldDB" id="A0A8H9MY46"/>
<gene>
    <name evidence="1" type="ORF">I7730_00565</name>
</gene>
<dbReference type="EMBL" id="DACRBY010000001">
    <property type="protein sequence ID" value="HAS8538291.1"/>
    <property type="molecule type" value="Genomic_DNA"/>
</dbReference>
<protein>
    <submittedName>
        <fullName evidence="1">Uncharacterized protein</fullName>
    </submittedName>
</protein>
<comment type="caution">
    <text evidence="1">The sequence shown here is derived from an EMBL/GenBank/DDBJ whole genome shotgun (WGS) entry which is preliminary data.</text>
</comment>
<accession>A0A8H9MY46</accession>
<evidence type="ECO:0000313" key="2">
    <source>
        <dbReference type="Proteomes" id="UP000863257"/>
    </source>
</evidence>
<reference evidence="1" key="2">
    <citation type="submission" date="2019-01" db="EMBL/GenBank/DDBJ databases">
        <authorList>
            <consortium name="NCBI Pathogen Detection Project"/>
        </authorList>
    </citation>
    <scope>NUCLEOTIDE SEQUENCE</scope>
    <source>
        <strain evidence="1">BCW_3452</strain>
    </source>
</reference>
<proteinExistence type="predicted"/>
<name>A0A8H9MY46_VIBVL</name>
<organism evidence="1 2">
    <name type="scientific">Vibrio vulnificus</name>
    <dbReference type="NCBI Taxonomy" id="672"/>
    <lineage>
        <taxon>Bacteria</taxon>
        <taxon>Pseudomonadati</taxon>
        <taxon>Pseudomonadota</taxon>
        <taxon>Gammaproteobacteria</taxon>
        <taxon>Vibrionales</taxon>
        <taxon>Vibrionaceae</taxon>
        <taxon>Vibrio</taxon>
    </lineage>
</organism>
<sequence>MIRIPTEKLIDFKDKNPELELKSSEPVFVWGCYCFVYGYSIFANPYRNVEGDGDLFNVWLEGWNYAKELTKDEPAPKD</sequence>
<evidence type="ECO:0000313" key="1">
    <source>
        <dbReference type="EMBL" id="HAS8538291.1"/>
    </source>
</evidence>